<proteinExistence type="predicted"/>
<dbReference type="EMBL" id="JAPEUV010000091">
    <property type="protein sequence ID" value="KAJ4333626.1"/>
    <property type="molecule type" value="Genomic_DNA"/>
</dbReference>
<feature type="compositionally biased region" description="Low complexity" evidence="1">
    <location>
        <begin position="1"/>
        <end position="18"/>
    </location>
</feature>
<dbReference type="PANTHER" id="PTHR47843">
    <property type="entry name" value="BTB DOMAIN-CONTAINING PROTEIN-RELATED"/>
    <property type="match status" value="1"/>
</dbReference>
<keyword evidence="3" id="KW-1185">Reference proteome</keyword>
<dbReference type="OrthoDB" id="1022638at2759"/>
<dbReference type="PANTHER" id="PTHR47843:SF2">
    <property type="entry name" value="BTB DOMAIN-CONTAINING PROTEIN"/>
    <property type="match status" value="1"/>
</dbReference>
<reference evidence="2" key="1">
    <citation type="submission" date="2022-10" db="EMBL/GenBank/DDBJ databases">
        <title>Tapping the CABI collections for fungal endophytes: first genome assemblies for Collariella, Neodidymelliopsis, Ascochyta clinopodiicola, Didymella pomorum, Didymosphaeria variabile, Neocosmospora piperis and Neocucurbitaria cava.</title>
        <authorList>
            <person name="Hill R."/>
        </authorList>
    </citation>
    <scope>NUCLEOTIDE SEQUENCE</scope>
    <source>
        <strain evidence="2">IMI 360193</strain>
    </source>
</reference>
<dbReference type="AlphaFoldDB" id="A0A9W8WUS8"/>
<protein>
    <recommendedName>
        <fullName evidence="4">BTB domain-containing protein</fullName>
    </recommendedName>
</protein>
<evidence type="ECO:0008006" key="4">
    <source>
        <dbReference type="Google" id="ProtNLM"/>
    </source>
</evidence>
<accession>A0A9W8WUS8</accession>
<dbReference type="InterPro" id="IPR011333">
    <property type="entry name" value="SKP1/BTB/POZ_sf"/>
</dbReference>
<dbReference type="SUPFAM" id="SSF54695">
    <property type="entry name" value="POZ domain"/>
    <property type="match status" value="1"/>
</dbReference>
<dbReference type="Gene3D" id="3.30.710.10">
    <property type="entry name" value="Potassium Channel Kv1.1, Chain A"/>
    <property type="match status" value="1"/>
</dbReference>
<evidence type="ECO:0000256" key="1">
    <source>
        <dbReference type="SAM" id="MobiDB-lite"/>
    </source>
</evidence>
<evidence type="ECO:0000313" key="3">
    <source>
        <dbReference type="Proteomes" id="UP001140562"/>
    </source>
</evidence>
<feature type="region of interest" description="Disordered" evidence="1">
    <location>
        <begin position="1"/>
        <end position="27"/>
    </location>
</feature>
<name>A0A9W8WUS8_9PLEO</name>
<sequence length="267" mass="30132">MSLSPSAQSQSQAPSQRAPTKKRKRADHDAELLPLLQGPSVKVVVGTGDETKSWTLPVALLTHHSEYLRVTLCDNIKRETQTTNKLTLAERPASIFAIFVQWLYTDTIPKRFDLSRLSTGNAVSNSFQLWTLSDYLQAEEFKTRIMSELYASYSLNRYLDGFDFMELSAAEVDYCWTSTNEGAKLRVSLLDILSHHITFGDYICVEAENEWHKTFIKHADLQMQLLARIAASNNTFSFDVAVIPALDKYLEAAETNVAEKVDEATKL</sequence>
<evidence type="ECO:0000313" key="2">
    <source>
        <dbReference type="EMBL" id="KAJ4333626.1"/>
    </source>
</evidence>
<gene>
    <name evidence="2" type="ORF">N0V87_007476</name>
</gene>
<organism evidence="2 3">
    <name type="scientific">Didymella glomerata</name>
    <dbReference type="NCBI Taxonomy" id="749621"/>
    <lineage>
        <taxon>Eukaryota</taxon>
        <taxon>Fungi</taxon>
        <taxon>Dikarya</taxon>
        <taxon>Ascomycota</taxon>
        <taxon>Pezizomycotina</taxon>
        <taxon>Dothideomycetes</taxon>
        <taxon>Pleosporomycetidae</taxon>
        <taxon>Pleosporales</taxon>
        <taxon>Pleosporineae</taxon>
        <taxon>Didymellaceae</taxon>
        <taxon>Didymella</taxon>
    </lineage>
</organism>
<comment type="caution">
    <text evidence="2">The sequence shown here is derived from an EMBL/GenBank/DDBJ whole genome shotgun (WGS) entry which is preliminary data.</text>
</comment>
<dbReference type="Proteomes" id="UP001140562">
    <property type="component" value="Unassembled WGS sequence"/>
</dbReference>